<dbReference type="InterPro" id="IPR009063">
    <property type="entry name" value="Ig/albumin-bd_sf"/>
</dbReference>
<name>A0A2X2MDN7_STAAU</name>
<dbReference type="PANTHER" id="PTHR33150">
    <property type="entry name" value="EXTRACELLULAR MATRIX-BINDING PROTEIN EBH"/>
    <property type="match status" value="1"/>
</dbReference>
<gene>
    <name evidence="3" type="primary">ebh_3</name>
    <name evidence="3" type="ORF">NCTC7878_02969</name>
</gene>
<dbReference type="SUPFAM" id="SSF46997">
    <property type="entry name" value="Bacterial immunoglobulin/albumin-binding domains"/>
    <property type="match status" value="3"/>
</dbReference>
<dbReference type="Proteomes" id="UP000249913">
    <property type="component" value="Unassembled WGS sequence"/>
</dbReference>
<protein>
    <submittedName>
        <fullName evidence="3">Large surface anchored protein-like protein</fullName>
    </submittedName>
</protein>
<dbReference type="AlphaFoldDB" id="A0A2X2MDN7"/>
<dbReference type="PANTHER" id="PTHR33150:SF1">
    <property type="entry name" value="EXTRACELLULAR MATRIX-BINDING PROTEIN EBH"/>
    <property type="match status" value="1"/>
</dbReference>
<evidence type="ECO:0000313" key="4">
    <source>
        <dbReference type="Proteomes" id="UP000249913"/>
    </source>
</evidence>
<dbReference type="Gene3D" id="1.20.120.1850">
    <property type="entry name" value="Ebh helix bundles repeating unit (S and A modules)"/>
    <property type="match status" value="1"/>
</dbReference>
<evidence type="ECO:0000313" key="3">
    <source>
        <dbReference type="EMBL" id="SPZ99820.1"/>
    </source>
</evidence>
<organism evidence="3 4">
    <name type="scientific">Staphylococcus aureus</name>
    <dbReference type="NCBI Taxonomy" id="1280"/>
    <lineage>
        <taxon>Bacteria</taxon>
        <taxon>Bacillati</taxon>
        <taxon>Bacillota</taxon>
        <taxon>Bacilli</taxon>
        <taxon>Bacillales</taxon>
        <taxon>Staphylococcaceae</taxon>
        <taxon>Staphylococcus</taxon>
    </lineage>
</organism>
<dbReference type="EMBL" id="UAUX01000011">
    <property type="protein sequence ID" value="SPZ99820.1"/>
    <property type="molecule type" value="Genomic_DNA"/>
</dbReference>
<evidence type="ECO:0000259" key="2">
    <source>
        <dbReference type="SMART" id="SM00844"/>
    </source>
</evidence>
<dbReference type="SMART" id="SM00844">
    <property type="entry name" value="GA"/>
    <property type="match status" value="1"/>
</dbReference>
<accession>A0A2X2MDN7</accession>
<dbReference type="InterPro" id="IPR020840">
    <property type="entry name" value="Extracell_matrix-bd_GA"/>
</dbReference>
<keyword evidence="1" id="KW-0677">Repeat</keyword>
<feature type="domain" description="Extracellular matrix-binding protein ebh GA module" evidence="2">
    <location>
        <begin position="74"/>
        <end position="133"/>
    </location>
</feature>
<dbReference type="Gene3D" id="1.20.5.420">
    <property type="entry name" value="Immunoglobulin FC, subunit C"/>
    <property type="match status" value="2"/>
</dbReference>
<sequence>MVKDNATNLDNAMNQLRNSIANKDEVKASQPYVDADRDKQNAYNTAVTSAENIINATSQPTLDPSAVTQAANQVNTNKTALNGAQNLANKKQETTANINQLSHLNNAQKQDLNTQVTNAPNISTVSQVKTKAEQLDQAMERLINGIQDKDQVKQSVNFTDADPEKQTAYNNAVTAAENIINQANGTNANQSQVEAALSTVTTTKQALNGDRKVTDAKKQCKPNIIYVR</sequence>
<reference evidence="3 4" key="1">
    <citation type="submission" date="2018-06" db="EMBL/GenBank/DDBJ databases">
        <authorList>
            <consortium name="Pathogen Informatics"/>
            <person name="Doyle S."/>
        </authorList>
    </citation>
    <scope>NUCLEOTIDE SEQUENCE [LARGE SCALE GENOMIC DNA]</scope>
    <source>
        <strain evidence="3 4">NCTC7878</strain>
    </source>
</reference>
<evidence type="ECO:0000256" key="1">
    <source>
        <dbReference type="ARBA" id="ARBA00022737"/>
    </source>
</evidence>
<dbReference type="InterPro" id="IPR051197">
    <property type="entry name" value="ECM-binding_protein"/>
</dbReference>
<dbReference type="Pfam" id="PF07554">
    <property type="entry name" value="FIVAR"/>
    <property type="match status" value="2"/>
</dbReference>
<proteinExistence type="predicted"/>